<dbReference type="EMBL" id="JARAOO010000003">
    <property type="protein sequence ID" value="KAJ7976448.1"/>
    <property type="molecule type" value="Genomic_DNA"/>
</dbReference>
<gene>
    <name evidence="3" type="ORF">O6P43_006230</name>
</gene>
<protein>
    <submittedName>
        <fullName evidence="3">Transcription factor IIIB 90 kDa subunit-like</fullName>
    </submittedName>
</protein>
<dbReference type="AlphaFoldDB" id="A0AAD7VI16"/>
<comment type="caution">
    <text evidence="3">The sequence shown here is derived from an EMBL/GenBank/DDBJ whole genome shotgun (WGS) entry which is preliminary data.</text>
</comment>
<feature type="compositionally biased region" description="Acidic residues" evidence="1">
    <location>
        <begin position="79"/>
        <end position="96"/>
    </location>
</feature>
<feature type="compositionally biased region" description="Basic and acidic residues" evidence="1">
    <location>
        <begin position="54"/>
        <end position="78"/>
    </location>
</feature>
<feature type="region of interest" description="Disordered" evidence="1">
    <location>
        <begin position="46"/>
        <end position="126"/>
    </location>
</feature>
<evidence type="ECO:0000313" key="4">
    <source>
        <dbReference type="Proteomes" id="UP001163823"/>
    </source>
</evidence>
<evidence type="ECO:0000313" key="3">
    <source>
        <dbReference type="EMBL" id="KAJ7976448.1"/>
    </source>
</evidence>
<reference evidence="3" key="1">
    <citation type="journal article" date="2023" name="Science">
        <title>Elucidation of the pathway for biosynthesis of saponin adjuvants from the soapbark tree.</title>
        <authorList>
            <person name="Reed J."/>
            <person name="Orme A."/>
            <person name="El-Demerdash A."/>
            <person name="Owen C."/>
            <person name="Martin L.B.B."/>
            <person name="Misra R.C."/>
            <person name="Kikuchi S."/>
            <person name="Rejzek M."/>
            <person name="Martin A.C."/>
            <person name="Harkess A."/>
            <person name="Leebens-Mack J."/>
            <person name="Louveau T."/>
            <person name="Stephenson M.J."/>
            <person name="Osbourn A."/>
        </authorList>
    </citation>
    <scope>NUCLEOTIDE SEQUENCE</scope>
    <source>
        <strain evidence="3">S10</strain>
    </source>
</reference>
<dbReference type="KEGG" id="qsa:O6P43_006230"/>
<evidence type="ECO:0000259" key="2">
    <source>
        <dbReference type="Pfam" id="PF07741"/>
    </source>
</evidence>
<sequence>MERQEKRSQEAKNSTPAQTAAEATRQILIKKRLSSKVNYDVLDKLFEEPASPENPKKIRTDSHDEKGHASKETNKFDEQVPEDEYADEGDGGDAEMYENAMFDENMDETYDYDDYDDYGNSGCDRF</sequence>
<name>A0AAD7VI16_QUISA</name>
<feature type="compositionally biased region" description="Acidic residues" evidence="1">
    <location>
        <begin position="104"/>
        <end position="117"/>
    </location>
</feature>
<dbReference type="Proteomes" id="UP001163823">
    <property type="component" value="Chromosome 3"/>
</dbReference>
<keyword evidence="4" id="KW-1185">Reference proteome</keyword>
<feature type="domain" description="Brf1 TBP-binding" evidence="2">
    <location>
        <begin position="3"/>
        <end position="47"/>
    </location>
</feature>
<proteinExistence type="predicted"/>
<accession>A0AAD7VI16</accession>
<dbReference type="InterPro" id="IPR011665">
    <property type="entry name" value="BRF1_TBP-bd_dom"/>
</dbReference>
<dbReference type="Pfam" id="PF07741">
    <property type="entry name" value="BRF1"/>
    <property type="match status" value="1"/>
</dbReference>
<organism evidence="3 4">
    <name type="scientific">Quillaja saponaria</name>
    <name type="common">Soap bark tree</name>
    <dbReference type="NCBI Taxonomy" id="32244"/>
    <lineage>
        <taxon>Eukaryota</taxon>
        <taxon>Viridiplantae</taxon>
        <taxon>Streptophyta</taxon>
        <taxon>Embryophyta</taxon>
        <taxon>Tracheophyta</taxon>
        <taxon>Spermatophyta</taxon>
        <taxon>Magnoliopsida</taxon>
        <taxon>eudicotyledons</taxon>
        <taxon>Gunneridae</taxon>
        <taxon>Pentapetalae</taxon>
        <taxon>rosids</taxon>
        <taxon>fabids</taxon>
        <taxon>Fabales</taxon>
        <taxon>Quillajaceae</taxon>
        <taxon>Quillaja</taxon>
    </lineage>
</organism>
<feature type="compositionally biased region" description="Basic and acidic residues" evidence="1">
    <location>
        <begin position="1"/>
        <end position="10"/>
    </location>
</feature>
<feature type="region of interest" description="Disordered" evidence="1">
    <location>
        <begin position="1"/>
        <end position="23"/>
    </location>
</feature>
<evidence type="ECO:0000256" key="1">
    <source>
        <dbReference type="SAM" id="MobiDB-lite"/>
    </source>
</evidence>